<dbReference type="RefSeq" id="WP_005882667.1">
    <property type="nucleotide sequence ID" value="NZ_JAFBCP010000001.1"/>
</dbReference>
<reference evidence="5 6" key="1">
    <citation type="submission" date="2017-09" db="EMBL/GenBank/DDBJ databases">
        <title>Bacterial strain isolated from the female urinary microbiota.</title>
        <authorList>
            <person name="Thomas-White K."/>
            <person name="Kumar N."/>
            <person name="Forster S."/>
            <person name="Putonti C."/>
            <person name="Lawley T."/>
            <person name="Wolfe A.J."/>
        </authorList>
    </citation>
    <scope>NUCLEOTIDE SEQUENCE [LARGE SCALE GENOMIC DNA]</scope>
    <source>
        <strain evidence="5 6">UMB1301</strain>
    </source>
</reference>
<dbReference type="Proteomes" id="UP000809290">
    <property type="component" value="Unassembled WGS sequence"/>
</dbReference>
<dbReference type="EMBL" id="JAFBCP010000001">
    <property type="protein sequence ID" value="MBM7816384.1"/>
    <property type="molecule type" value="Genomic_DNA"/>
</dbReference>
<evidence type="ECO:0000256" key="1">
    <source>
        <dbReference type="ARBA" id="ARBA00022723"/>
    </source>
</evidence>
<evidence type="ECO:0000313" key="5">
    <source>
        <dbReference type="EMBL" id="PMD04828.1"/>
    </source>
</evidence>
<dbReference type="InterPro" id="IPR000428">
    <property type="entry name" value="Cu-bd"/>
</dbReference>
<dbReference type="GO" id="GO:0006825">
    <property type="term" value="P:copper ion transport"/>
    <property type="evidence" value="ECO:0007669"/>
    <property type="project" value="InterPro"/>
</dbReference>
<dbReference type="InterPro" id="IPR006121">
    <property type="entry name" value="HMA_dom"/>
</dbReference>
<evidence type="ECO:0000313" key="6">
    <source>
        <dbReference type="Proteomes" id="UP000235598"/>
    </source>
</evidence>
<feature type="domain" description="HMA" evidence="3">
    <location>
        <begin position="2"/>
        <end position="68"/>
    </location>
</feature>
<dbReference type="GO" id="GO:0005507">
    <property type="term" value="F:copper ion binding"/>
    <property type="evidence" value="ECO:0007669"/>
    <property type="project" value="InterPro"/>
</dbReference>
<dbReference type="PRINTS" id="PR00944">
    <property type="entry name" value="CUEXPORT"/>
</dbReference>
<evidence type="ECO:0000313" key="7">
    <source>
        <dbReference type="Proteomes" id="UP000809290"/>
    </source>
</evidence>
<keyword evidence="2" id="KW-0186">Copper</keyword>
<dbReference type="CDD" id="cd00371">
    <property type="entry name" value="HMA"/>
    <property type="match status" value="1"/>
</dbReference>
<gene>
    <name evidence="5" type="ORF">CJ199_10735</name>
    <name evidence="4" type="ORF">JOE56_001078</name>
</gene>
<dbReference type="InterPro" id="IPR006122">
    <property type="entry name" value="HMA_Cu_ion-bd"/>
</dbReference>
<dbReference type="FunFam" id="3.30.70.100:FF:000001">
    <property type="entry name" value="ATPase copper transporting beta"/>
    <property type="match status" value="1"/>
</dbReference>
<sequence length="68" mass="7150">MPISTFSVSGMTCEHCVRAVKQEVGDISGVTQVEVELGTPSTVTVQSTEPISHQDVVAAIDEAGYEVV</sequence>
<keyword evidence="7" id="KW-1185">Reference proteome</keyword>
<evidence type="ECO:0000313" key="4">
    <source>
        <dbReference type="EMBL" id="MBM7816384.1"/>
    </source>
</evidence>
<name>A0A2N6VLB8_9MICO</name>
<dbReference type="PROSITE" id="PS50846">
    <property type="entry name" value="HMA_2"/>
    <property type="match status" value="1"/>
</dbReference>
<dbReference type="Pfam" id="PF00403">
    <property type="entry name" value="HMA"/>
    <property type="match status" value="1"/>
</dbReference>
<dbReference type="AlphaFoldDB" id="A0A2N6VLB8"/>
<dbReference type="EMBL" id="PNHK01000004">
    <property type="protein sequence ID" value="PMD04828.1"/>
    <property type="molecule type" value="Genomic_DNA"/>
</dbReference>
<dbReference type="PROSITE" id="PS01047">
    <property type="entry name" value="HMA_1"/>
    <property type="match status" value="1"/>
</dbReference>
<dbReference type="InterPro" id="IPR036163">
    <property type="entry name" value="HMA_dom_sf"/>
</dbReference>
<reference evidence="4 7" key="2">
    <citation type="submission" date="2021-01" db="EMBL/GenBank/DDBJ databases">
        <title>Sequencing the genomes of 1000 actinobacteria strains.</title>
        <authorList>
            <person name="Klenk H.-P."/>
        </authorList>
    </citation>
    <scope>NUCLEOTIDE SEQUENCE [LARGE SCALE GENOMIC DNA]</scope>
    <source>
        <strain evidence="4 7">DSM 13657</strain>
    </source>
</reference>
<dbReference type="SUPFAM" id="SSF55008">
    <property type="entry name" value="HMA, heavy metal-associated domain"/>
    <property type="match status" value="1"/>
</dbReference>
<comment type="caution">
    <text evidence="5">The sequence shown here is derived from an EMBL/GenBank/DDBJ whole genome shotgun (WGS) entry which is preliminary data.</text>
</comment>
<protein>
    <submittedName>
        <fullName evidence="4">Copper chaperone</fullName>
    </submittedName>
    <submittedName>
        <fullName evidence="5">Copper-exporting P-type ATPase CopA</fullName>
    </submittedName>
</protein>
<dbReference type="OrthoDB" id="9813965at2"/>
<keyword evidence="1" id="KW-0479">Metal-binding</keyword>
<dbReference type="Gene3D" id="3.30.70.100">
    <property type="match status" value="1"/>
</dbReference>
<evidence type="ECO:0000256" key="2">
    <source>
        <dbReference type="ARBA" id="ARBA00023008"/>
    </source>
</evidence>
<accession>A0A2N6VLB8</accession>
<evidence type="ECO:0000259" key="3">
    <source>
        <dbReference type="PROSITE" id="PS50846"/>
    </source>
</evidence>
<proteinExistence type="predicted"/>
<dbReference type="Proteomes" id="UP000235598">
    <property type="component" value="Unassembled WGS sequence"/>
</dbReference>
<dbReference type="NCBIfam" id="TIGR00003">
    <property type="entry name" value="copper ion binding protein"/>
    <property type="match status" value="1"/>
</dbReference>
<organism evidence="5 6">
    <name type="scientific">Brevibacterium paucivorans</name>
    <dbReference type="NCBI Taxonomy" id="170994"/>
    <lineage>
        <taxon>Bacteria</taxon>
        <taxon>Bacillati</taxon>
        <taxon>Actinomycetota</taxon>
        <taxon>Actinomycetes</taxon>
        <taxon>Micrococcales</taxon>
        <taxon>Brevibacteriaceae</taxon>
        <taxon>Brevibacterium</taxon>
    </lineage>
</organism>
<dbReference type="InterPro" id="IPR017969">
    <property type="entry name" value="Heavy-metal-associated_CS"/>
</dbReference>